<evidence type="ECO:0000256" key="7">
    <source>
        <dbReference type="PROSITE-ProRule" id="PRU00221"/>
    </source>
</evidence>
<dbReference type="Gene3D" id="2.60.120.620">
    <property type="entry name" value="q2cbj1_9rhob like domain"/>
    <property type="match status" value="1"/>
</dbReference>
<dbReference type="InterPro" id="IPR006620">
    <property type="entry name" value="Pro_4_hyd_alph"/>
</dbReference>
<feature type="domain" description="Prolyl 4-hydroxylase alpha subunit" evidence="8">
    <location>
        <begin position="1"/>
        <end position="180"/>
    </location>
</feature>
<protein>
    <submittedName>
        <fullName evidence="9">Oxidoreductase, 2OG-Fe(II) oxygenase family family</fullName>
    </submittedName>
</protein>
<dbReference type="InterPro" id="IPR001680">
    <property type="entry name" value="WD40_rpt"/>
</dbReference>
<keyword evidence="10" id="KW-1185">Reference proteome</keyword>
<dbReference type="AlphaFoldDB" id="A1ZDI6"/>
<dbReference type="GO" id="GO:0043130">
    <property type="term" value="F:ubiquitin binding"/>
    <property type="evidence" value="ECO:0007669"/>
    <property type="project" value="TreeGrafter"/>
</dbReference>
<dbReference type="PANTHER" id="PTHR19849">
    <property type="entry name" value="PHOSPHOLIPASE A-2-ACTIVATING PROTEIN"/>
    <property type="match status" value="1"/>
</dbReference>
<keyword evidence="5" id="KW-0223">Dioxygenase</keyword>
<evidence type="ECO:0000256" key="3">
    <source>
        <dbReference type="ARBA" id="ARBA00022574"/>
    </source>
</evidence>
<evidence type="ECO:0000256" key="1">
    <source>
        <dbReference type="ARBA" id="ARBA00001961"/>
    </source>
</evidence>
<comment type="cofactor">
    <cofactor evidence="1">
        <name>L-ascorbate</name>
        <dbReference type="ChEBI" id="CHEBI:38290"/>
    </cofactor>
</comment>
<reference evidence="9 10" key="1">
    <citation type="submission" date="2007-01" db="EMBL/GenBank/DDBJ databases">
        <authorList>
            <person name="Haygood M."/>
            <person name="Podell S."/>
            <person name="Anderson C."/>
            <person name="Hopkinson B."/>
            <person name="Roe K."/>
            <person name="Barbeau K."/>
            <person name="Gaasterland T."/>
            <person name="Ferriera S."/>
            <person name="Johnson J."/>
            <person name="Kravitz S."/>
            <person name="Beeson K."/>
            <person name="Sutton G."/>
            <person name="Rogers Y.-H."/>
            <person name="Friedman R."/>
            <person name="Frazier M."/>
            <person name="Venter J.C."/>
        </authorList>
    </citation>
    <scope>NUCLEOTIDE SEQUENCE [LARGE SCALE GENOMIC DNA]</scope>
    <source>
        <strain evidence="9 10">ATCC 23134</strain>
    </source>
</reference>
<evidence type="ECO:0000313" key="9">
    <source>
        <dbReference type="EMBL" id="EAY31725.1"/>
    </source>
</evidence>
<dbReference type="GO" id="GO:0031418">
    <property type="term" value="F:L-ascorbic acid binding"/>
    <property type="evidence" value="ECO:0007669"/>
    <property type="project" value="InterPro"/>
</dbReference>
<dbReference type="SMART" id="SM00320">
    <property type="entry name" value="WD40"/>
    <property type="match status" value="7"/>
</dbReference>
<dbReference type="GO" id="GO:0005506">
    <property type="term" value="F:iron ion binding"/>
    <property type="evidence" value="ECO:0007669"/>
    <property type="project" value="InterPro"/>
</dbReference>
<keyword evidence="6" id="KW-0560">Oxidoreductase</keyword>
<dbReference type="InterPro" id="IPR044862">
    <property type="entry name" value="Pro_4_hyd_alph_FE2OG_OXY"/>
</dbReference>
<dbReference type="PANTHER" id="PTHR19849:SF0">
    <property type="entry name" value="PHOSPHOLIPASE A-2-ACTIVATING PROTEIN"/>
    <property type="match status" value="1"/>
</dbReference>
<dbReference type="Pfam" id="PF00400">
    <property type="entry name" value="WD40"/>
    <property type="match status" value="4"/>
</dbReference>
<evidence type="ECO:0000256" key="5">
    <source>
        <dbReference type="ARBA" id="ARBA00022964"/>
    </source>
</evidence>
<keyword evidence="4" id="KW-0677">Repeat</keyword>
<dbReference type="GO" id="GO:0016705">
    <property type="term" value="F:oxidoreductase activity, acting on paired donors, with incorporation or reduction of molecular oxygen"/>
    <property type="evidence" value="ECO:0007669"/>
    <property type="project" value="InterPro"/>
</dbReference>
<sequence>MVVKKAFAPELCKKIIEERKNNFAKAITHYPTSYRNNDRQVVDDDTLAALLFEEIKQYVPSSIDIAGVGKDEAGNWQLKELNHRLRICRYQPEQYFNKHLDGVHYQSATVQSKLTFMVYLNDSHEFIGGRTLFFASKDSDEVIQEFLPETGDLIIFDHNIWHAGEVLHSGIKYILRSDILYQKTSPVSSSTDQPFAEGHLGYIWAIAHNPHYVFTGGRDKLLKVWSKDGEALTSVQAHANSVVAILPYGNDLVITASRDQTVRGWQLDDTTGKLLLRPLWQVWAHEATILNLCKIDDQRFASLGADGMVQMITTKGELKKNWLAHHEWIWAMVKMNDACVLTGSEDGSLKWWDYQKRALLGEWAHSRVPVTALVFDAPNQWLFVGRNNGTIECLQWDNQTLKLTPLHSIYAHQGIIRCLKIHQHLLVSGAEDNLVKLWQLTKLVEANLGFEPLKTYAHNNFVQDVLLLDQQLVSVSYDGKIAVNAY</sequence>
<evidence type="ECO:0000256" key="2">
    <source>
        <dbReference type="ARBA" id="ARBA00022490"/>
    </source>
</evidence>
<dbReference type="PRINTS" id="PR00320">
    <property type="entry name" value="GPROTEINBRPT"/>
</dbReference>
<dbReference type="GO" id="GO:0051213">
    <property type="term" value="F:dioxygenase activity"/>
    <property type="evidence" value="ECO:0007669"/>
    <property type="project" value="UniProtKB-KW"/>
</dbReference>
<dbReference type="EMBL" id="AAWS01000002">
    <property type="protein sequence ID" value="EAY31725.1"/>
    <property type="molecule type" value="Genomic_DNA"/>
</dbReference>
<dbReference type="PROSITE" id="PS50082">
    <property type="entry name" value="WD_REPEATS_2"/>
    <property type="match status" value="2"/>
</dbReference>
<feature type="repeat" description="WD" evidence="7">
    <location>
        <begin position="409"/>
        <end position="440"/>
    </location>
</feature>
<keyword evidence="2" id="KW-0963">Cytoplasm</keyword>
<evidence type="ECO:0000313" key="10">
    <source>
        <dbReference type="Proteomes" id="UP000004095"/>
    </source>
</evidence>
<dbReference type="GO" id="GO:0005737">
    <property type="term" value="C:cytoplasm"/>
    <property type="evidence" value="ECO:0007669"/>
    <property type="project" value="TreeGrafter"/>
</dbReference>
<accession>A1ZDI6</accession>
<dbReference type="InterPro" id="IPR036322">
    <property type="entry name" value="WD40_repeat_dom_sf"/>
</dbReference>
<keyword evidence="3 7" id="KW-0853">WD repeat</keyword>
<evidence type="ECO:0000256" key="4">
    <source>
        <dbReference type="ARBA" id="ARBA00022737"/>
    </source>
</evidence>
<dbReference type="Pfam" id="PF13640">
    <property type="entry name" value="2OG-FeII_Oxy_3"/>
    <property type="match status" value="1"/>
</dbReference>
<organism evidence="9 10">
    <name type="scientific">Microscilla marina ATCC 23134</name>
    <dbReference type="NCBI Taxonomy" id="313606"/>
    <lineage>
        <taxon>Bacteria</taxon>
        <taxon>Pseudomonadati</taxon>
        <taxon>Bacteroidota</taxon>
        <taxon>Cytophagia</taxon>
        <taxon>Cytophagales</taxon>
        <taxon>Microscillaceae</taxon>
        <taxon>Microscilla</taxon>
    </lineage>
</organism>
<feature type="repeat" description="WD" evidence="7">
    <location>
        <begin position="196"/>
        <end position="226"/>
    </location>
</feature>
<name>A1ZDI6_MICM2</name>
<proteinExistence type="predicted"/>
<dbReference type="Proteomes" id="UP000004095">
    <property type="component" value="Unassembled WGS sequence"/>
</dbReference>
<dbReference type="InterPro" id="IPR020472">
    <property type="entry name" value="WD40_PAC1"/>
</dbReference>
<evidence type="ECO:0000256" key="6">
    <source>
        <dbReference type="ARBA" id="ARBA00023002"/>
    </source>
</evidence>
<dbReference type="GO" id="GO:0010992">
    <property type="term" value="P:ubiquitin recycling"/>
    <property type="evidence" value="ECO:0007669"/>
    <property type="project" value="TreeGrafter"/>
</dbReference>
<dbReference type="Gene3D" id="2.130.10.10">
    <property type="entry name" value="YVTN repeat-like/Quinoprotein amine dehydrogenase"/>
    <property type="match status" value="2"/>
</dbReference>
<dbReference type="SUPFAM" id="SSF50978">
    <property type="entry name" value="WD40 repeat-like"/>
    <property type="match status" value="1"/>
</dbReference>
<dbReference type="PROSITE" id="PS50294">
    <property type="entry name" value="WD_REPEATS_REGION"/>
    <property type="match status" value="1"/>
</dbReference>
<dbReference type="InterPro" id="IPR015943">
    <property type="entry name" value="WD40/YVTN_repeat-like_dom_sf"/>
</dbReference>
<dbReference type="GO" id="GO:0043161">
    <property type="term" value="P:proteasome-mediated ubiquitin-dependent protein catabolic process"/>
    <property type="evidence" value="ECO:0007669"/>
    <property type="project" value="TreeGrafter"/>
</dbReference>
<comment type="caution">
    <text evidence="9">The sequence shown here is derived from an EMBL/GenBank/DDBJ whole genome shotgun (WGS) entry which is preliminary data.</text>
</comment>
<evidence type="ECO:0000259" key="8">
    <source>
        <dbReference type="SMART" id="SM00702"/>
    </source>
</evidence>
<dbReference type="eggNOG" id="COG2319">
    <property type="taxonomic scope" value="Bacteria"/>
</dbReference>
<gene>
    <name evidence="9" type="ORF">M23134_05231</name>
</gene>
<dbReference type="SMART" id="SM00702">
    <property type="entry name" value="P4Hc"/>
    <property type="match status" value="1"/>
</dbReference>